<comment type="catalytic activity">
    <reaction evidence="14 16">
        <text>DNA(n) + a 2'-deoxyribonucleoside 5'-triphosphate = DNA(n+1) + diphosphate</text>
        <dbReference type="Rhea" id="RHEA:22508"/>
        <dbReference type="Rhea" id="RHEA-COMP:17339"/>
        <dbReference type="Rhea" id="RHEA-COMP:17340"/>
        <dbReference type="ChEBI" id="CHEBI:33019"/>
        <dbReference type="ChEBI" id="CHEBI:61560"/>
        <dbReference type="ChEBI" id="CHEBI:173112"/>
        <dbReference type="EC" id="2.7.7.7"/>
    </reaction>
</comment>
<evidence type="ECO:0000256" key="6">
    <source>
        <dbReference type="ARBA" id="ARBA00022705"/>
    </source>
</evidence>
<evidence type="ECO:0000259" key="18">
    <source>
        <dbReference type="SMART" id="SM00475"/>
    </source>
</evidence>
<keyword evidence="21" id="KW-1185">Reference proteome</keyword>
<dbReference type="Gene3D" id="1.20.1060.10">
    <property type="entry name" value="Taq DNA Polymerase, Chain T, domain 4"/>
    <property type="match status" value="1"/>
</dbReference>
<dbReference type="Pfam" id="PF02739">
    <property type="entry name" value="5_3_exonuc_N"/>
    <property type="match status" value="1"/>
</dbReference>
<evidence type="ECO:0000256" key="15">
    <source>
        <dbReference type="NCBIfam" id="TIGR00593"/>
    </source>
</evidence>
<gene>
    <name evidence="16" type="primary">polA</name>
    <name evidence="20" type="ORF">BHF68_12160</name>
</gene>
<dbReference type="Gene3D" id="3.30.70.370">
    <property type="match status" value="1"/>
</dbReference>
<dbReference type="CDD" id="cd09898">
    <property type="entry name" value="H3TH_53EXO"/>
    <property type="match status" value="1"/>
</dbReference>
<accession>A0A1E5FZD1</accession>
<protein>
    <recommendedName>
        <fullName evidence="3 15">DNA polymerase I</fullName>
        <ecNumber evidence="2 15">2.7.7.7</ecNumber>
    </recommendedName>
</protein>
<feature type="domain" description="3'-5' exonuclease" evidence="17">
    <location>
        <begin position="306"/>
        <end position="475"/>
    </location>
</feature>
<dbReference type="FunFam" id="1.10.150.20:FF:000003">
    <property type="entry name" value="DNA polymerase I"/>
    <property type="match status" value="1"/>
</dbReference>
<evidence type="ECO:0000256" key="16">
    <source>
        <dbReference type="RuleBase" id="RU004460"/>
    </source>
</evidence>
<dbReference type="PROSITE" id="PS00447">
    <property type="entry name" value="DNA_POLYMERASE_A"/>
    <property type="match status" value="1"/>
</dbReference>
<dbReference type="Pfam" id="PF01367">
    <property type="entry name" value="5_3_exonuc"/>
    <property type="match status" value="1"/>
</dbReference>
<dbReference type="InterPro" id="IPR036279">
    <property type="entry name" value="5-3_exonuclease_C_sf"/>
</dbReference>
<evidence type="ECO:0000256" key="8">
    <source>
        <dbReference type="ARBA" id="ARBA00022763"/>
    </source>
</evidence>
<evidence type="ECO:0000256" key="10">
    <source>
        <dbReference type="ARBA" id="ARBA00022839"/>
    </source>
</evidence>
<dbReference type="SUPFAM" id="SSF56672">
    <property type="entry name" value="DNA/RNA polymerases"/>
    <property type="match status" value="1"/>
</dbReference>
<dbReference type="SMART" id="SM00279">
    <property type="entry name" value="HhH2"/>
    <property type="match status" value="1"/>
</dbReference>
<dbReference type="CDD" id="cd06140">
    <property type="entry name" value="DNA_polA_I_Bacillus_like_exo"/>
    <property type="match status" value="1"/>
</dbReference>
<evidence type="ECO:0000256" key="1">
    <source>
        <dbReference type="ARBA" id="ARBA00007705"/>
    </source>
</evidence>
<dbReference type="SMART" id="SM00475">
    <property type="entry name" value="53EXOc"/>
    <property type="match status" value="1"/>
</dbReference>
<dbReference type="InterPro" id="IPR043502">
    <property type="entry name" value="DNA/RNA_pol_sf"/>
</dbReference>
<dbReference type="InterPro" id="IPR018320">
    <property type="entry name" value="DNA_polymerase_1"/>
</dbReference>
<dbReference type="AlphaFoldDB" id="A0A1E5FZD1"/>
<evidence type="ECO:0000256" key="3">
    <source>
        <dbReference type="ARBA" id="ARBA00020311"/>
    </source>
</evidence>
<dbReference type="InterPro" id="IPR008918">
    <property type="entry name" value="HhH2"/>
</dbReference>
<evidence type="ECO:0000256" key="7">
    <source>
        <dbReference type="ARBA" id="ARBA00022722"/>
    </source>
</evidence>
<comment type="subunit">
    <text evidence="16">Single-chain monomer with multiple functions.</text>
</comment>
<dbReference type="InterPro" id="IPR019760">
    <property type="entry name" value="DNA-dir_DNA_pol_A_CS"/>
</dbReference>
<evidence type="ECO:0000256" key="12">
    <source>
        <dbReference type="ARBA" id="ARBA00023125"/>
    </source>
</evidence>
<dbReference type="CDD" id="cd09859">
    <property type="entry name" value="PIN_53EXO"/>
    <property type="match status" value="1"/>
</dbReference>
<dbReference type="GO" id="GO:0003887">
    <property type="term" value="F:DNA-directed DNA polymerase activity"/>
    <property type="evidence" value="ECO:0007669"/>
    <property type="project" value="UniProtKB-UniRule"/>
</dbReference>
<reference evidence="20 21" key="1">
    <citation type="submission" date="2016-09" db="EMBL/GenBank/DDBJ databases">
        <title>Draft genome sequence for the type strain of Desulfuribacillus alkaliarsenatis AHT28, an obligately anaerobic, sulfidogenic bacterium isolated from Russian soda lake sediments.</title>
        <authorList>
            <person name="Abin C.A."/>
            <person name="Hollibaugh J.T."/>
        </authorList>
    </citation>
    <scope>NUCLEOTIDE SEQUENCE [LARGE SCALE GENOMIC DNA]</scope>
    <source>
        <strain evidence="20 21">AHT28</strain>
    </source>
</reference>
<dbReference type="PRINTS" id="PR00868">
    <property type="entry name" value="DNAPOLI"/>
</dbReference>
<keyword evidence="7" id="KW-0540">Nuclease</keyword>
<dbReference type="STRING" id="766136.BHF68_12160"/>
<keyword evidence="11 16" id="KW-0239">DNA-directed DNA polymerase</keyword>
<comment type="similarity">
    <text evidence="1 16">Belongs to the DNA polymerase type-A family.</text>
</comment>
<keyword evidence="10" id="KW-0269">Exonuclease</keyword>
<dbReference type="Gene3D" id="3.30.420.10">
    <property type="entry name" value="Ribonuclease H-like superfamily/Ribonuclease H"/>
    <property type="match status" value="1"/>
</dbReference>
<dbReference type="SUPFAM" id="SSF88723">
    <property type="entry name" value="PIN domain-like"/>
    <property type="match status" value="1"/>
</dbReference>
<keyword evidence="4 16" id="KW-0808">Transferase</keyword>
<dbReference type="OrthoDB" id="9806424at2"/>
<dbReference type="Pfam" id="PF00476">
    <property type="entry name" value="DNA_pol_A"/>
    <property type="match status" value="1"/>
</dbReference>
<dbReference type="EMBL" id="MIJE01000036">
    <property type="protein sequence ID" value="OEF95596.1"/>
    <property type="molecule type" value="Genomic_DNA"/>
</dbReference>
<dbReference type="SMART" id="SM00474">
    <property type="entry name" value="35EXOc"/>
    <property type="match status" value="1"/>
</dbReference>
<sequence>MTKKLLLIDGNSVANRAFYALPMLSNKQGVYTNAALGFTMMLLKLLEDEQPDYIACIFDAGKKTFRHDTYKDYKGKREKTPHELSGQFPIIKSIIDAFDIPTYELANYEADDIMGTFAQQAKAEQVKTALVSGDKDTFQLINDLTVVYMTKKGISDMEVIDAAALMEKYNLKPTQMVDLKGLMGDSSDNIPGVPGVGEKTALKLLHEYDSLENVLENIDNISGNKLKERLTDNKEQAILSKQLATINTNVPLSIDWEKASYEGYQKEKVRPLFEELEFKQLIDRLGLDIDGERGTDNIADRQKIEFTEITSAQALEASLSAINQSCPVAIYIETSGTNYHTDEILAIAIAQKDINFVCDKQILDDKNLLKLIEQATLYVYDAKRTYYLGKRLGISMSKIKTDIMLMNYLIDPTNSDKELAEIANAYGVKSATEETVYGKNRKDITKISKEQLFSYVATKANAVNSLVANLEAKLMENFLDSLLYDIELPLSLVLADMERQGINVDSNILENIGDELTEKITTITQEIYELAGEEFNINSPKQMGVILFDKLGLPPIKKTKTGYSTSADVLEKLANQHPIVDNILLHRQLVKLQSTYIEGLLKVINKDTNKIHTYYNQALTATGRLSSTEPNLQNIPIRLEEGRKIRKAFIPAKSGWKLLAADYSQIELRILAHIAQDENLIEAFQQGIDIHTKTASDVFGVALDEVTSLMRRQAKAVNFGIVYGISDYGLSQNLNIARKEAKEFIELYFKHFQGVHDYMTKIVKVAKKQGYVQTILQRRRYLPEINSSNFNLRSFAERTAMNTPIQGTAADIIKLAMVKLAEEIKQRKLDSRMLLQVHDELIFEVPEHELEIMTKLVPEIMENCTKLSVPLQVDVSIGDNWYDAK</sequence>
<dbReference type="GO" id="GO:0006302">
    <property type="term" value="P:double-strand break repair"/>
    <property type="evidence" value="ECO:0007669"/>
    <property type="project" value="TreeGrafter"/>
</dbReference>
<dbReference type="SMART" id="SM00482">
    <property type="entry name" value="POLAc"/>
    <property type="match status" value="1"/>
</dbReference>
<dbReference type="InterPro" id="IPR001098">
    <property type="entry name" value="DNA-dir_DNA_pol_A_palm_dom"/>
</dbReference>
<proteinExistence type="inferred from homology"/>
<dbReference type="InterPro" id="IPR020046">
    <property type="entry name" value="5-3_exonucl_a-hlix_arch_N"/>
</dbReference>
<evidence type="ECO:0000256" key="5">
    <source>
        <dbReference type="ARBA" id="ARBA00022695"/>
    </source>
</evidence>
<dbReference type="InterPro" id="IPR029060">
    <property type="entry name" value="PIN-like_dom_sf"/>
</dbReference>
<evidence type="ECO:0000256" key="2">
    <source>
        <dbReference type="ARBA" id="ARBA00012417"/>
    </source>
</evidence>
<evidence type="ECO:0000259" key="19">
    <source>
        <dbReference type="SMART" id="SM00482"/>
    </source>
</evidence>
<dbReference type="FunFam" id="3.40.50.1010:FF:000001">
    <property type="entry name" value="DNA polymerase I"/>
    <property type="match status" value="1"/>
</dbReference>
<dbReference type="GO" id="GO:0008408">
    <property type="term" value="F:3'-5' exonuclease activity"/>
    <property type="evidence" value="ECO:0007669"/>
    <property type="project" value="InterPro"/>
</dbReference>
<keyword evidence="6 16" id="KW-0235">DNA replication</keyword>
<evidence type="ECO:0000256" key="13">
    <source>
        <dbReference type="ARBA" id="ARBA00023204"/>
    </source>
</evidence>
<evidence type="ECO:0000256" key="4">
    <source>
        <dbReference type="ARBA" id="ARBA00022679"/>
    </source>
</evidence>
<dbReference type="InterPro" id="IPR054690">
    <property type="entry name" value="DNA_polI_exonuclease"/>
</dbReference>
<dbReference type="FunFam" id="1.10.150.20:FF:000002">
    <property type="entry name" value="DNA polymerase I"/>
    <property type="match status" value="1"/>
</dbReference>
<keyword evidence="8 16" id="KW-0227">DNA damage</keyword>
<dbReference type="PANTHER" id="PTHR10133">
    <property type="entry name" value="DNA POLYMERASE I"/>
    <property type="match status" value="1"/>
</dbReference>
<dbReference type="PANTHER" id="PTHR10133:SF27">
    <property type="entry name" value="DNA POLYMERASE NU"/>
    <property type="match status" value="1"/>
</dbReference>
<dbReference type="Gene3D" id="1.10.150.20">
    <property type="entry name" value="5' to 3' exonuclease, C-terminal subdomain"/>
    <property type="match status" value="2"/>
</dbReference>
<name>A0A1E5FZD1_9FIRM</name>
<dbReference type="NCBIfam" id="TIGR00593">
    <property type="entry name" value="pola"/>
    <property type="match status" value="1"/>
</dbReference>
<dbReference type="SUPFAM" id="SSF47807">
    <property type="entry name" value="5' to 3' exonuclease, C-terminal subdomain"/>
    <property type="match status" value="1"/>
</dbReference>
<dbReference type="FunFam" id="1.20.1060.10:FF:000001">
    <property type="entry name" value="DNA polymerase I"/>
    <property type="match status" value="1"/>
</dbReference>
<dbReference type="Pfam" id="PF22619">
    <property type="entry name" value="DNA_polI_exo1"/>
    <property type="match status" value="1"/>
</dbReference>
<dbReference type="InterPro" id="IPR012337">
    <property type="entry name" value="RNaseH-like_sf"/>
</dbReference>
<dbReference type="GO" id="GO:0003677">
    <property type="term" value="F:DNA binding"/>
    <property type="evidence" value="ECO:0007669"/>
    <property type="project" value="UniProtKB-UniRule"/>
</dbReference>
<feature type="domain" description="5'-3' exonuclease" evidence="18">
    <location>
        <begin position="3"/>
        <end position="262"/>
    </location>
</feature>
<organism evidence="20 21">
    <name type="scientific">Desulfuribacillus alkaliarsenatis</name>
    <dbReference type="NCBI Taxonomy" id="766136"/>
    <lineage>
        <taxon>Bacteria</taxon>
        <taxon>Bacillati</taxon>
        <taxon>Bacillota</taxon>
        <taxon>Desulfuribacillia</taxon>
        <taxon>Desulfuribacillales</taxon>
        <taxon>Desulfuribacillaceae</taxon>
        <taxon>Desulfuribacillus</taxon>
    </lineage>
</organism>
<evidence type="ECO:0000313" key="20">
    <source>
        <dbReference type="EMBL" id="OEF95596.1"/>
    </source>
</evidence>
<dbReference type="InterPro" id="IPR002421">
    <property type="entry name" value="5-3_exonuclease"/>
</dbReference>
<evidence type="ECO:0000256" key="14">
    <source>
        <dbReference type="ARBA" id="ARBA00049244"/>
    </source>
</evidence>
<keyword evidence="5 16" id="KW-0548">Nucleotidyltransferase</keyword>
<dbReference type="EC" id="2.7.7.7" evidence="2 15"/>
<keyword evidence="12 16" id="KW-0238">DNA-binding</keyword>
<evidence type="ECO:0000259" key="17">
    <source>
        <dbReference type="SMART" id="SM00474"/>
    </source>
</evidence>
<keyword evidence="9" id="KW-0378">Hydrolase</keyword>
<comment type="caution">
    <text evidence="20">The sequence shown here is derived from an EMBL/GenBank/DDBJ whole genome shotgun (WGS) entry which is preliminary data.</text>
</comment>
<dbReference type="InterPro" id="IPR020045">
    <property type="entry name" value="DNA_polI_H3TH"/>
</dbReference>
<dbReference type="InterPro" id="IPR002298">
    <property type="entry name" value="DNA_polymerase_A"/>
</dbReference>
<dbReference type="Gene3D" id="3.40.50.1010">
    <property type="entry name" value="5'-nuclease"/>
    <property type="match status" value="1"/>
</dbReference>
<evidence type="ECO:0000313" key="21">
    <source>
        <dbReference type="Proteomes" id="UP000094296"/>
    </source>
</evidence>
<evidence type="ECO:0000256" key="9">
    <source>
        <dbReference type="ARBA" id="ARBA00022801"/>
    </source>
</evidence>
<dbReference type="GO" id="GO:0008409">
    <property type="term" value="F:5'-3' exonuclease activity"/>
    <property type="evidence" value="ECO:0007669"/>
    <property type="project" value="InterPro"/>
</dbReference>
<evidence type="ECO:0000256" key="11">
    <source>
        <dbReference type="ARBA" id="ARBA00022932"/>
    </source>
</evidence>
<dbReference type="CDD" id="cd08637">
    <property type="entry name" value="DNA_pol_A_pol_I_C"/>
    <property type="match status" value="1"/>
</dbReference>
<dbReference type="GO" id="GO:0006261">
    <property type="term" value="P:DNA-templated DNA replication"/>
    <property type="evidence" value="ECO:0007669"/>
    <property type="project" value="UniProtKB-UniRule"/>
</dbReference>
<dbReference type="NCBIfam" id="NF004397">
    <property type="entry name" value="PRK05755.1"/>
    <property type="match status" value="1"/>
</dbReference>
<feature type="domain" description="DNA-directed DNA polymerase family A palm" evidence="19">
    <location>
        <begin position="642"/>
        <end position="849"/>
    </location>
</feature>
<dbReference type="Proteomes" id="UP000094296">
    <property type="component" value="Unassembled WGS sequence"/>
</dbReference>
<keyword evidence="13 16" id="KW-0234">DNA repair</keyword>
<dbReference type="InterPro" id="IPR036397">
    <property type="entry name" value="RNaseH_sf"/>
</dbReference>
<dbReference type="SUPFAM" id="SSF53098">
    <property type="entry name" value="Ribonuclease H-like"/>
    <property type="match status" value="1"/>
</dbReference>
<dbReference type="InterPro" id="IPR002562">
    <property type="entry name" value="3'-5'_exonuclease_dom"/>
</dbReference>